<accession>A0A6V7NTB7</accession>
<evidence type="ECO:0000313" key="2">
    <source>
        <dbReference type="EMBL" id="CAD1821614.1"/>
    </source>
</evidence>
<keyword evidence="1" id="KW-0812">Transmembrane</keyword>
<evidence type="ECO:0000256" key="1">
    <source>
        <dbReference type="SAM" id="Phobius"/>
    </source>
</evidence>
<dbReference type="AlphaFoldDB" id="A0A6V7NTB7"/>
<proteinExistence type="predicted"/>
<name>A0A6V7NTB7_ANACO</name>
<dbReference type="EMBL" id="LR862141">
    <property type="protein sequence ID" value="CAD1821614.1"/>
    <property type="molecule type" value="Genomic_DNA"/>
</dbReference>
<keyword evidence="1" id="KW-0472">Membrane</keyword>
<protein>
    <submittedName>
        <fullName evidence="2">Uncharacterized protein</fullName>
    </submittedName>
</protein>
<gene>
    <name evidence="2" type="ORF">CB5_LOCUS4825</name>
</gene>
<sequence>MIWVSRLNRLASTRPVTLASTRPENGAPVFFSAASFVAFDLLIFAIFFKCRFFSGFYIVANGLRLLPLRRRRAKSHLVALKEPPDLPMRTGPLQADVVHTSDELINSDSDRTTLVYILTRYNIQNWGCRLAFEASARSPRPNTGSFLGFLIATSTSSPSEQ</sequence>
<feature type="transmembrane region" description="Helical" evidence="1">
    <location>
        <begin position="29"/>
        <end position="48"/>
    </location>
</feature>
<reference evidence="2" key="1">
    <citation type="submission" date="2020-07" db="EMBL/GenBank/DDBJ databases">
        <authorList>
            <person name="Lin J."/>
        </authorList>
    </citation>
    <scope>NUCLEOTIDE SEQUENCE</scope>
</reference>
<keyword evidence="1" id="KW-1133">Transmembrane helix</keyword>
<organism evidence="2">
    <name type="scientific">Ananas comosus var. bracteatus</name>
    <name type="common">red pineapple</name>
    <dbReference type="NCBI Taxonomy" id="296719"/>
    <lineage>
        <taxon>Eukaryota</taxon>
        <taxon>Viridiplantae</taxon>
        <taxon>Streptophyta</taxon>
        <taxon>Embryophyta</taxon>
        <taxon>Tracheophyta</taxon>
        <taxon>Spermatophyta</taxon>
        <taxon>Magnoliopsida</taxon>
        <taxon>Liliopsida</taxon>
        <taxon>Poales</taxon>
        <taxon>Bromeliaceae</taxon>
        <taxon>Bromelioideae</taxon>
        <taxon>Ananas</taxon>
    </lineage>
</organism>